<sequence length="52" mass="5689">SDFSGSPYSHPQYSSYNDSWRFPNPGLLGSPYYYSAARGAAPPATATGYDRH</sequence>
<gene>
    <name evidence="3" type="ORF">PECUL_23A062418</name>
</gene>
<feature type="non-terminal residue" evidence="3">
    <location>
        <position position="1"/>
    </location>
</feature>
<dbReference type="InterPro" id="IPR022130">
    <property type="entry name" value="Pax2_C"/>
</dbReference>
<name>A0AAD1SB00_PELCU</name>
<evidence type="ECO:0000313" key="3">
    <source>
        <dbReference type="EMBL" id="CAH2293563.1"/>
    </source>
</evidence>
<protein>
    <submittedName>
        <fullName evidence="3">Paired box Pax-5 isoform X1</fullName>
    </submittedName>
</protein>
<reference evidence="3" key="1">
    <citation type="submission" date="2022-03" db="EMBL/GenBank/DDBJ databases">
        <authorList>
            <person name="Alioto T."/>
            <person name="Alioto T."/>
            <person name="Gomez Garrido J."/>
        </authorList>
    </citation>
    <scope>NUCLEOTIDE SEQUENCE</scope>
</reference>
<evidence type="ECO:0000313" key="4">
    <source>
        <dbReference type="Proteomes" id="UP001295444"/>
    </source>
</evidence>
<dbReference type="Proteomes" id="UP001295444">
    <property type="component" value="Chromosome 05"/>
</dbReference>
<dbReference type="EMBL" id="OW240916">
    <property type="protein sequence ID" value="CAH2293563.1"/>
    <property type="molecule type" value="Genomic_DNA"/>
</dbReference>
<feature type="compositionally biased region" description="Polar residues" evidence="1">
    <location>
        <begin position="1"/>
        <end position="18"/>
    </location>
</feature>
<feature type="domain" description="Paired-box protein 2 C-terminal" evidence="2">
    <location>
        <begin position="1"/>
        <end position="51"/>
    </location>
</feature>
<accession>A0AAD1SB00</accession>
<feature type="region of interest" description="Disordered" evidence="1">
    <location>
        <begin position="1"/>
        <end position="21"/>
    </location>
</feature>
<proteinExistence type="predicted"/>
<evidence type="ECO:0000259" key="2">
    <source>
        <dbReference type="Pfam" id="PF12403"/>
    </source>
</evidence>
<keyword evidence="4" id="KW-1185">Reference proteome</keyword>
<dbReference type="AlphaFoldDB" id="A0AAD1SB00"/>
<organism evidence="3 4">
    <name type="scientific">Pelobates cultripes</name>
    <name type="common">Western spadefoot toad</name>
    <dbReference type="NCBI Taxonomy" id="61616"/>
    <lineage>
        <taxon>Eukaryota</taxon>
        <taxon>Metazoa</taxon>
        <taxon>Chordata</taxon>
        <taxon>Craniata</taxon>
        <taxon>Vertebrata</taxon>
        <taxon>Euteleostomi</taxon>
        <taxon>Amphibia</taxon>
        <taxon>Batrachia</taxon>
        <taxon>Anura</taxon>
        <taxon>Pelobatoidea</taxon>
        <taxon>Pelobatidae</taxon>
        <taxon>Pelobates</taxon>
    </lineage>
</organism>
<evidence type="ECO:0000256" key="1">
    <source>
        <dbReference type="SAM" id="MobiDB-lite"/>
    </source>
</evidence>
<dbReference type="Pfam" id="PF12403">
    <property type="entry name" value="Pax2_C"/>
    <property type="match status" value="1"/>
</dbReference>